<dbReference type="InterPro" id="IPR024694">
    <property type="entry name" value="PurE_prokaryotes"/>
</dbReference>
<reference evidence="7 8" key="1">
    <citation type="submission" date="2020-02" db="EMBL/GenBank/DDBJ databases">
        <title>Comparative genomics of sulfur disproportionating microorganisms.</title>
        <authorList>
            <person name="Ward L.M."/>
            <person name="Bertran E."/>
            <person name="Johnston D.T."/>
        </authorList>
    </citation>
    <scope>NUCLEOTIDE SEQUENCE [LARGE SCALE GENOMIC DNA]</scope>
    <source>
        <strain evidence="7 8">DSM 100025</strain>
    </source>
</reference>
<dbReference type="PIRSF" id="PIRSF001338">
    <property type="entry name" value="AIR_carboxylase"/>
    <property type="match status" value="1"/>
</dbReference>
<feature type="domain" description="PurE" evidence="6">
    <location>
        <begin position="6"/>
        <end position="157"/>
    </location>
</feature>
<gene>
    <name evidence="3 7" type="primary">purE</name>
    <name evidence="7" type="ORF">G3N55_08330</name>
</gene>
<dbReference type="EMBL" id="JAAGRR010000091">
    <property type="protein sequence ID" value="NDY42849.1"/>
    <property type="molecule type" value="Genomic_DNA"/>
</dbReference>
<keyword evidence="8" id="KW-1185">Reference proteome</keyword>
<evidence type="ECO:0000256" key="1">
    <source>
        <dbReference type="ARBA" id="ARBA00022755"/>
    </source>
</evidence>
<evidence type="ECO:0000313" key="7">
    <source>
        <dbReference type="EMBL" id="NDY42849.1"/>
    </source>
</evidence>
<comment type="pathway">
    <text evidence="3 4">Purine metabolism; IMP biosynthesis via de novo pathway; 5-amino-1-(5-phospho-D-ribosyl)imidazole-4-carboxylate from 5-amino-1-(5-phospho-D-ribosyl)imidazole (N5-CAIR route): step 2/2.</text>
</comment>
<comment type="similarity">
    <text evidence="3">Belongs to the AIR carboxylase family. Class I subfamily.</text>
</comment>
<evidence type="ECO:0000256" key="4">
    <source>
        <dbReference type="PIRNR" id="PIRNR001338"/>
    </source>
</evidence>
<feature type="binding site" evidence="3 5">
    <location>
        <position position="44"/>
    </location>
    <ligand>
        <name>substrate</name>
    </ligand>
</feature>
<dbReference type="InterPro" id="IPR033747">
    <property type="entry name" value="PurE_ClassI"/>
</dbReference>
<dbReference type="UniPathway" id="UPA00074">
    <property type="reaction ID" value="UER00943"/>
</dbReference>
<dbReference type="RefSeq" id="WP_163298978.1">
    <property type="nucleotide sequence ID" value="NZ_JAAGRR010000091.1"/>
</dbReference>
<accession>A0A6N9TNW9</accession>
<protein>
    <recommendedName>
        <fullName evidence="3 4">N5-carboxyaminoimidazole ribonucleotide mutase</fullName>
        <shortName evidence="3 4">N5-CAIR mutase</shortName>
        <ecNumber evidence="3 4">5.4.99.18</ecNumber>
    </recommendedName>
    <alternativeName>
        <fullName evidence="3">5-(carboxyamino)imidazole ribonucleotide mutase</fullName>
    </alternativeName>
</protein>
<evidence type="ECO:0000256" key="5">
    <source>
        <dbReference type="PIRSR" id="PIRSR001338-1"/>
    </source>
</evidence>
<evidence type="ECO:0000313" key="8">
    <source>
        <dbReference type="Proteomes" id="UP000469346"/>
    </source>
</evidence>
<dbReference type="NCBIfam" id="TIGR01162">
    <property type="entry name" value="purE"/>
    <property type="match status" value="1"/>
</dbReference>
<evidence type="ECO:0000259" key="6">
    <source>
        <dbReference type="SMART" id="SM01001"/>
    </source>
</evidence>
<comment type="caution">
    <text evidence="7">The sequence shown here is derived from an EMBL/GenBank/DDBJ whole genome shotgun (WGS) entry which is preliminary data.</text>
</comment>
<comment type="function">
    <text evidence="3 4">Catalyzes the conversion of N5-carboxyaminoimidazole ribonucleotide (N5-CAIR) to 4-carboxy-5-aminoimidazole ribonucleotide (CAIR).</text>
</comment>
<dbReference type="GO" id="GO:0006189">
    <property type="term" value="P:'de novo' IMP biosynthetic process"/>
    <property type="evidence" value="ECO:0007669"/>
    <property type="project" value="UniProtKB-UniRule"/>
</dbReference>
<dbReference type="AlphaFoldDB" id="A0A6N9TNW9"/>
<sequence>MADSTPVVGIVLGSGSDREVMEAARSVLEEFGVPCEMTVASAHRSPERAAAYARGAAGRGLKVLIAGAGMAAHLAGVLAAHTTLPVVGVPLAGSPLQGLDALLSTVQMPPGVPVATVALGAAGARNAAILAVQILALSDPRLAERLEAHKAAMAAAVERQAEELAS</sequence>
<dbReference type="Pfam" id="PF00731">
    <property type="entry name" value="AIRC"/>
    <property type="match status" value="1"/>
</dbReference>
<feature type="binding site" evidence="3 5">
    <location>
        <position position="14"/>
    </location>
    <ligand>
        <name>substrate</name>
    </ligand>
</feature>
<dbReference type="PANTHER" id="PTHR23046:SF2">
    <property type="entry name" value="PHOSPHORIBOSYLAMINOIMIDAZOLE CARBOXYLASE"/>
    <property type="match status" value="1"/>
</dbReference>
<keyword evidence="1 3" id="KW-0658">Purine biosynthesis</keyword>
<keyword evidence="2 3" id="KW-0413">Isomerase</keyword>
<dbReference type="InterPro" id="IPR000031">
    <property type="entry name" value="PurE_dom"/>
</dbReference>
<evidence type="ECO:0000256" key="3">
    <source>
        <dbReference type="HAMAP-Rule" id="MF_01929"/>
    </source>
</evidence>
<dbReference type="Proteomes" id="UP000469346">
    <property type="component" value="Unassembled WGS sequence"/>
</dbReference>
<organism evidence="7 8">
    <name type="scientific">Dissulfurirhabdus thermomarina</name>
    <dbReference type="NCBI Taxonomy" id="1765737"/>
    <lineage>
        <taxon>Bacteria</taxon>
        <taxon>Deltaproteobacteria</taxon>
        <taxon>Dissulfurirhabdaceae</taxon>
        <taxon>Dissulfurirhabdus</taxon>
    </lineage>
</organism>
<dbReference type="EC" id="5.4.99.18" evidence="3 4"/>
<evidence type="ECO:0000256" key="2">
    <source>
        <dbReference type="ARBA" id="ARBA00023235"/>
    </source>
</evidence>
<dbReference type="GO" id="GO:0034023">
    <property type="term" value="F:5-(carboxyamino)imidazole ribonucleotide mutase activity"/>
    <property type="evidence" value="ECO:0007669"/>
    <property type="project" value="UniProtKB-UniRule"/>
</dbReference>
<comment type="catalytic activity">
    <reaction evidence="3 4">
        <text>5-carboxyamino-1-(5-phospho-D-ribosyl)imidazole + H(+) = 5-amino-1-(5-phospho-D-ribosyl)imidazole-4-carboxylate</text>
        <dbReference type="Rhea" id="RHEA:13193"/>
        <dbReference type="ChEBI" id="CHEBI:15378"/>
        <dbReference type="ChEBI" id="CHEBI:58730"/>
        <dbReference type="ChEBI" id="CHEBI:77657"/>
        <dbReference type="EC" id="5.4.99.18"/>
    </reaction>
</comment>
<dbReference type="SUPFAM" id="SSF52255">
    <property type="entry name" value="N5-CAIR mutase (phosphoribosylaminoimidazole carboxylase, PurE)"/>
    <property type="match status" value="1"/>
</dbReference>
<dbReference type="GO" id="GO:0016829">
    <property type="term" value="F:lyase activity"/>
    <property type="evidence" value="ECO:0007669"/>
    <property type="project" value="UniProtKB-KW"/>
</dbReference>
<feature type="binding site" evidence="3 5">
    <location>
        <position position="17"/>
    </location>
    <ligand>
        <name>substrate</name>
    </ligand>
</feature>
<dbReference type="PANTHER" id="PTHR23046">
    <property type="entry name" value="PHOSPHORIBOSYLAMINOIMIDAZOLE CARBOXYLASE CATALYTIC SUBUNIT"/>
    <property type="match status" value="1"/>
</dbReference>
<keyword evidence="7" id="KW-0456">Lyase</keyword>
<dbReference type="Gene3D" id="3.40.50.1970">
    <property type="match status" value="1"/>
</dbReference>
<name>A0A6N9TNW9_DISTH</name>
<dbReference type="SMART" id="SM01001">
    <property type="entry name" value="AIRC"/>
    <property type="match status" value="1"/>
</dbReference>
<dbReference type="HAMAP" id="MF_01929">
    <property type="entry name" value="PurE_classI"/>
    <property type="match status" value="1"/>
</dbReference>
<proteinExistence type="inferred from homology"/>